<protein>
    <recommendedName>
        <fullName evidence="3">BURP domain-containing protein</fullName>
    </recommendedName>
</protein>
<dbReference type="InterPro" id="IPR004873">
    <property type="entry name" value="BURP_dom"/>
</dbReference>
<name>A0ABP1AMB2_9BRYO</name>
<feature type="region of interest" description="Disordered" evidence="1">
    <location>
        <begin position="33"/>
        <end position="57"/>
    </location>
</feature>
<proteinExistence type="predicted"/>
<reference evidence="4" key="1">
    <citation type="submission" date="2024-03" db="EMBL/GenBank/DDBJ databases">
        <authorList>
            <consortium name="ELIXIR-Norway"/>
            <consortium name="Elixir Norway"/>
        </authorList>
    </citation>
    <scope>NUCLEOTIDE SEQUENCE</scope>
</reference>
<gene>
    <name evidence="4" type="ORF">CSSPJE1EN2_LOCUS6685</name>
</gene>
<organism evidence="4 5">
    <name type="scientific">Sphagnum jensenii</name>
    <dbReference type="NCBI Taxonomy" id="128206"/>
    <lineage>
        <taxon>Eukaryota</taxon>
        <taxon>Viridiplantae</taxon>
        <taxon>Streptophyta</taxon>
        <taxon>Embryophyta</taxon>
        <taxon>Bryophyta</taxon>
        <taxon>Sphagnophytina</taxon>
        <taxon>Sphagnopsida</taxon>
        <taxon>Sphagnales</taxon>
        <taxon>Sphagnaceae</taxon>
        <taxon>Sphagnum</taxon>
    </lineage>
</organism>
<evidence type="ECO:0000256" key="2">
    <source>
        <dbReference type="SAM" id="SignalP"/>
    </source>
</evidence>
<keyword evidence="2" id="KW-0732">Signal</keyword>
<dbReference type="PANTHER" id="PTHR31236">
    <property type="entry name" value="BURP DOMAIN PROTEIN USPL1-LIKE"/>
    <property type="match status" value="1"/>
</dbReference>
<dbReference type="Pfam" id="PF03181">
    <property type="entry name" value="BURP"/>
    <property type="match status" value="1"/>
</dbReference>
<dbReference type="InterPro" id="IPR044816">
    <property type="entry name" value="BURP"/>
</dbReference>
<feature type="compositionally biased region" description="Basic and acidic residues" evidence="1">
    <location>
        <begin position="48"/>
        <end position="57"/>
    </location>
</feature>
<dbReference type="EMBL" id="OZ023715">
    <property type="protein sequence ID" value="CAK9863690.1"/>
    <property type="molecule type" value="Genomic_DNA"/>
</dbReference>
<feature type="compositionally biased region" description="Polar residues" evidence="1">
    <location>
        <begin position="33"/>
        <end position="47"/>
    </location>
</feature>
<feature type="signal peptide" evidence="2">
    <location>
        <begin position="1"/>
        <end position="28"/>
    </location>
</feature>
<dbReference type="PANTHER" id="PTHR31236:SF45">
    <property type="entry name" value="BURP DOMAIN-CONTAINING PROTEIN"/>
    <property type="match status" value="1"/>
</dbReference>
<evidence type="ECO:0000313" key="5">
    <source>
        <dbReference type="Proteomes" id="UP001497522"/>
    </source>
</evidence>
<dbReference type="SMART" id="SM01045">
    <property type="entry name" value="BURP"/>
    <property type="match status" value="1"/>
</dbReference>
<accession>A0ABP1AMB2</accession>
<evidence type="ECO:0000259" key="3">
    <source>
        <dbReference type="PROSITE" id="PS51277"/>
    </source>
</evidence>
<feature type="chain" id="PRO_5046773561" description="BURP domain-containing protein" evidence="2">
    <location>
        <begin position="29"/>
        <end position="323"/>
    </location>
</feature>
<sequence length="323" mass="34975">MAFTDDALAGAHSCSLLILVMCLVVVAAVTTPSDYSPSVNPRATSTPKPDDQTRVDSRDVATSMRKLGNIIANAGYRGQYNYPKEDWENVPDFQMLGFFLESKLVKGSTMNLGANFLYDAADSRRDFLPGAVADTLPALKASNLPKLLQAFNIREGTEMASSMETTISYCEGIANLTPEEKPASCPTSEKAMAKFVSSLLGQNVELLTSTVISAKASAVSDPVTVVDYHTRSADIEATPVVCHSLSFPSQVYYCHKLSKTRVLQATLEAAEGGRINAVVICHLDTSWWSPKHPAFAALNVQPGAEVCHWAFESTLVWVRNSNT</sequence>
<dbReference type="PROSITE" id="PS51277">
    <property type="entry name" value="BURP"/>
    <property type="match status" value="1"/>
</dbReference>
<dbReference type="Proteomes" id="UP001497522">
    <property type="component" value="Chromosome 14"/>
</dbReference>
<evidence type="ECO:0000313" key="4">
    <source>
        <dbReference type="EMBL" id="CAK9863690.1"/>
    </source>
</evidence>
<keyword evidence="5" id="KW-1185">Reference proteome</keyword>
<evidence type="ECO:0000256" key="1">
    <source>
        <dbReference type="SAM" id="MobiDB-lite"/>
    </source>
</evidence>
<feature type="domain" description="BURP" evidence="3">
    <location>
        <begin position="98"/>
        <end position="320"/>
    </location>
</feature>